<dbReference type="EMBL" id="WJQU01002788">
    <property type="protein sequence ID" value="KAJ6630488.1"/>
    <property type="molecule type" value="Genomic_DNA"/>
</dbReference>
<evidence type="ECO:0000256" key="2">
    <source>
        <dbReference type="ARBA" id="ARBA00022525"/>
    </source>
</evidence>
<keyword evidence="4" id="KW-0645">Protease</keyword>
<dbReference type="InterPro" id="IPR051333">
    <property type="entry name" value="CLIP_Serine_Protease"/>
</dbReference>
<dbReference type="InterPro" id="IPR033116">
    <property type="entry name" value="TRYPSIN_SER"/>
</dbReference>
<dbReference type="Pfam" id="PF13306">
    <property type="entry name" value="LRR_5"/>
    <property type="match status" value="1"/>
</dbReference>
<comment type="similarity">
    <text evidence="11">Belongs to the peptidase S1 family. CLIP subfamily.</text>
</comment>
<dbReference type="Gene3D" id="2.40.10.10">
    <property type="entry name" value="Trypsin-like serine proteases"/>
    <property type="match status" value="1"/>
</dbReference>
<dbReference type="InterPro" id="IPR003591">
    <property type="entry name" value="Leu-rich_rpt_typical-subtyp"/>
</dbReference>
<evidence type="ECO:0000256" key="11">
    <source>
        <dbReference type="ARBA" id="ARBA00024195"/>
    </source>
</evidence>
<dbReference type="SMART" id="SM00369">
    <property type="entry name" value="LRR_TYP"/>
    <property type="match status" value="8"/>
</dbReference>
<proteinExistence type="inferred from homology"/>
<gene>
    <name evidence="14" type="primary">Ctrb1_1</name>
    <name evidence="14" type="ORF">Bhyg_17158</name>
</gene>
<keyword evidence="8" id="KW-0720">Serine protease</keyword>
<dbReference type="GO" id="GO:0006508">
    <property type="term" value="P:proteolysis"/>
    <property type="evidence" value="ECO:0007669"/>
    <property type="project" value="UniProtKB-KW"/>
</dbReference>
<dbReference type="AlphaFoldDB" id="A0A9Q0MN11"/>
<evidence type="ECO:0000256" key="4">
    <source>
        <dbReference type="ARBA" id="ARBA00022670"/>
    </source>
</evidence>
<dbReference type="InterPro" id="IPR032675">
    <property type="entry name" value="LRR_dom_sf"/>
</dbReference>
<name>A0A9Q0MN11_9DIPT</name>
<evidence type="ECO:0000256" key="6">
    <source>
        <dbReference type="ARBA" id="ARBA00022737"/>
    </source>
</evidence>
<evidence type="ECO:0000313" key="14">
    <source>
        <dbReference type="EMBL" id="KAJ6630488.1"/>
    </source>
</evidence>
<dbReference type="GO" id="GO:0004252">
    <property type="term" value="F:serine-type endopeptidase activity"/>
    <property type="evidence" value="ECO:0007669"/>
    <property type="project" value="InterPro"/>
</dbReference>
<keyword evidence="9" id="KW-0865">Zymogen</keyword>
<dbReference type="InterPro" id="IPR001611">
    <property type="entry name" value="Leu-rich_rpt"/>
</dbReference>
<protein>
    <submittedName>
        <fullName evidence="14">Chymotrypsinogen B</fullName>
    </submittedName>
</protein>
<dbReference type="PANTHER" id="PTHR24260">
    <property type="match status" value="1"/>
</dbReference>
<dbReference type="PANTHER" id="PTHR24260:SF136">
    <property type="entry name" value="GH08193P-RELATED"/>
    <property type="match status" value="1"/>
</dbReference>
<dbReference type="GO" id="GO:0005576">
    <property type="term" value="C:extracellular region"/>
    <property type="evidence" value="ECO:0007669"/>
    <property type="project" value="UniProtKB-SubCell"/>
</dbReference>
<organism evidence="14 15">
    <name type="scientific">Pseudolycoriella hygida</name>
    <dbReference type="NCBI Taxonomy" id="35572"/>
    <lineage>
        <taxon>Eukaryota</taxon>
        <taxon>Metazoa</taxon>
        <taxon>Ecdysozoa</taxon>
        <taxon>Arthropoda</taxon>
        <taxon>Hexapoda</taxon>
        <taxon>Insecta</taxon>
        <taxon>Pterygota</taxon>
        <taxon>Neoptera</taxon>
        <taxon>Endopterygota</taxon>
        <taxon>Diptera</taxon>
        <taxon>Nematocera</taxon>
        <taxon>Sciaroidea</taxon>
        <taxon>Sciaridae</taxon>
        <taxon>Pseudolycoriella</taxon>
    </lineage>
</organism>
<dbReference type="Gene3D" id="3.80.10.10">
    <property type="entry name" value="Ribonuclease Inhibitor"/>
    <property type="match status" value="1"/>
</dbReference>
<dbReference type="InterPro" id="IPR009003">
    <property type="entry name" value="Peptidase_S1_PA"/>
</dbReference>
<dbReference type="OrthoDB" id="7215686at2759"/>
<evidence type="ECO:0000256" key="9">
    <source>
        <dbReference type="ARBA" id="ARBA00023145"/>
    </source>
</evidence>
<comment type="subcellular location">
    <subcellularLocation>
        <location evidence="1">Secreted</location>
    </subcellularLocation>
</comment>
<dbReference type="Pfam" id="PF13855">
    <property type="entry name" value="LRR_8"/>
    <property type="match status" value="1"/>
</dbReference>
<dbReference type="PRINTS" id="PR00722">
    <property type="entry name" value="CHYMOTRYPSIN"/>
</dbReference>
<keyword evidence="7" id="KW-0378">Hydrolase</keyword>
<evidence type="ECO:0000259" key="13">
    <source>
        <dbReference type="PROSITE" id="PS50240"/>
    </source>
</evidence>
<evidence type="ECO:0000256" key="10">
    <source>
        <dbReference type="ARBA" id="ARBA00023157"/>
    </source>
</evidence>
<dbReference type="SUPFAM" id="SSF52058">
    <property type="entry name" value="L domain-like"/>
    <property type="match status" value="1"/>
</dbReference>
<dbReference type="SUPFAM" id="SSF50494">
    <property type="entry name" value="Trypsin-like serine proteases"/>
    <property type="match status" value="1"/>
</dbReference>
<dbReference type="FunFam" id="2.40.10.10:FF:000146">
    <property type="entry name" value="Serine protease 53"/>
    <property type="match status" value="1"/>
</dbReference>
<evidence type="ECO:0000313" key="15">
    <source>
        <dbReference type="Proteomes" id="UP001151699"/>
    </source>
</evidence>
<dbReference type="Pfam" id="PF00089">
    <property type="entry name" value="Trypsin"/>
    <property type="match status" value="1"/>
</dbReference>
<dbReference type="InterPro" id="IPR026906">
    <property type="entry name" value="LRR_5"/>
</dbReference>
<keyword evidence="2" id="KW-0964">Secreted</keyword>
<dbReference type="PROSITE" id="PS00135">
    <property type="entry name" value="TRYPSIN_SER"/>
    <property type="match status" value="1"/>
</dbReference>
<dbReference type="PROSITE" id="PS50240">
    <property type="entry name" value="TRYPSIN_DOM"/>
    <property type="match status" value="1"/>
</dbReference>
<dbReference type="SMART" id="SM00365">
    <property type="entry name" value="LRR_SD22"/>
    <property type="match status" value="4"/>
</dbReference>
<comment type="caution">
    <text evidence="14">The sequence shown here is derived from an EMBL/GenBank/DDBJ whole genome shotgun (WGS) entry which is preliminary data.</text>
</comment>
<dbReference type="InterPro" id="IPR043504">
    <property type="entry name" value="Peptidase_S1_PA_chymotrypsin"/>
</dbReference>
<evidence type="ECO:0000256" key="3">
    <source>
        <dbReference type="ARBA" id="ARBA00022614"/>
    </source>
</evidence>
<dbReference type="SMART" id="SM00020">
    <property type="entry name" value="Tryp_SPc"/>
    <property type="match status" value="1"/>
</dbReference>
<evidence type="ECO:0000256" key="8">
    <source>
        <dbReference type="ARBA" id="ARBA00022825"/>
    </source>
</evidence>
<keyword evidence="3" id="KW-0433">Leucine-rich repeat</keyword>
<evidence type="ECO:0000256" key="12">
    <source>
        <dbReference type="SAM" id="SignalP"/>
    </source>
</evidence>
<feature type="chain" id="PRO_5040137110" evidence="12">
    <location>
        <begin position="27"/>
        <end position="633"/>
    </location>
</feature>
<dbReference type="InterPro" id="IPR001254">
    <property type="entry name" value="Trypsin_dom"/>
</dbReference>
<dbReference type="PROSITE" id="PS51450">
    <property type="entry name" value="LRR"/>
    <property type="match status" value="2"/>
</dbReference>
<keyword evidence="5 12" id="KW-0732">Signal</keyword>
<dbReference type="Proteomes" id="UP001151699">
    <property type="component" value="Unassembled WGS sequence"/>
</dbReference>
<sequence>MLSLQTNTAIFLFCAVVFIQIGRKNAQHTPCGRRIPGPSPLMLGAYNAERWPWHAAIYYKGELNCGGTLISENSVRTAGHCVTIDGELMATTDLVVWLGRYNLHASERSAQQFEVGKILEHPQYCGAYLRNDIAILRLSTDAVFNEFVRPICLWPSHKIELSEVIGQDGTVVGWGETEKKKSSAILKQASMRIVDSIDCLRSDSSTYGIYLTQNNFCAGYRNGTSVCRGDSGGSLVLEQSDEVFYIRGIVSATPVIIEQGLSNAGNAACDSMKFAIFTDVAQYLPWIRDNIKYCKKTVQCQMAGHQCNINIEFNELNCKLIFTLDSSKGNVRALKLTGDLKFQPDLSDAVAKFEHLKEVTFYSDFIEVLDRSKFTPLSNIESLTVGFTNIHEITAHTFDDLTNLLKLVIIRNILTKIDSNIFDNLLNLEVIFLYNNNFADLPRGLFKNNSKLKHIDLSLNRISNLSEFFFEKHHNLERLIINTNELSTLHENIFRNNQNLKQISLSFNKIHYLPRLLFRNNPKLEDISFESNDITEIPEGFFDENRDLEIIDFGANKLTILPENLFRNNQKLKSINFYDNKIMKIATNFQNLPKLIIISFRNNDCISEVFYAKHSHGTPIGEMQRKLWEECPV</sequence>
<feature type="signal peptide" evidence="12">
    <location>
        <begin position="1"/>
        <end position="26"/>
    </location>
</feature>
<dbReference type="CDD" id="cd00190">
    <property type="entry name" value="Tryp_SPc"/>
    <property type="match status" value="1"/>
</dbReference>
<keyword evidence="15" id="KW-1185">Reference proteome</keyword>
<keyword evidence="6" id="KW-0677">Repeat</keyword>
<evidence type="ECO:0000256" key="5">
    <source>
        <dbReference type="ARBA" id="ARBA00022729"/>
    </source>
</evidence>
<accession>A0A9Q0MN11</accession>
<evidence type="ECO:0000256" key="1">
    <source>
        <dbReference type="ARBA" id="ARBA00004613"/>
    </source>
</evidence>
<keyword evidence="10" id="KW-1015">Disulfide bond</keyword>
<feature type="domain" description="Peptidase S1" evidence="13">
    <location>
        <begin position="42"/>
        <end position="292"/>
    </location>
</feature>
<evidence type="ECO:0000256" key="7">
    <source>
        <dbReference type="ARBA" id="ARBA00022801"/>
    </source>
</evidence>
<reference evidence="14" key="1">
    <citation type="submission" date="2022-07" db="EMBL/GenBank/DDBJ databases">
        <authorList>
            <person name="Trinca V."/>
            <person name="Uliana J.V.C."/>
            <person name="Torres T.T."/>
            <person name="Ward R.J."/>
            <person name="Monesi N."/>
        </authorList>
    </citation>
    <scope>NUCLEOTIDE SEQUENCE</scope>
    <source>
        <strain evidence="14">HSMRA1968</strain>
        <tissue evidence="14">Whole embryos</tissue>
    </source>
</reference>
<dbReference type="InterPro" id="IPR001314">
    <property type="entry name" value="Peptidase_S1A"/>
</dbReference>